<gene>
    <name evidence="1" type="ORF">BJP36_16530</name>
</gene>
<protein>
    <submittedName>
        <fullName evidence="1">Pentapeptide repeat-containing protein</fullName>
    </submittedName>
</protein>
<dbReference type="PANTHER" id="PTHR14136">
    <property type="entry name" value="BTB_POZ DOMAIN-CONTAINING PROTEIN KCTD9"/>
    <property type="match status" value="1"/>
</dbReference>
<dbReference type="Gene3D" id="2.160.20.80">
    <property type="entry name" value="E3 ubiquitin-protein ligase SopA"/>
    <property type="match status" value="2"/>
</dbReference>
<dbReference type="InterPro" id="IPR001646">
    <property type="entry name" value="5peptide_repeat"/>
</dbReference>
<dbReference type="EMBL" id="CP017708">
    <property type="protein sequence ID" value="AOY81271.1"/>
    <property type="molecule type" value="Genomic_DNA"/>
</dbReference>
<dbReference type="Proteomes" id="UP000176944">
    <property type="component" value="Chromosome"/>
</dbReference>
<evidence type="ECO:0000313" key="1">
    <source>
        <dbReference type="EMBL" id="AOY81271.1"/>
    </source>
</evidence>
<organism evidence="1 2">
    <name type="scientific">Moorena producens (strain JHB)</name>
    <dbReference type="NCBI Taxonomy" id="1454205"/>
    <lineage>
        <taxon>Bacteria</taxon>
        <taxon>Bacillati</taxon>
        <taxon>Cyanobacteriota</taxon>
        <taxon>Cyanophyceae</taxon>
        <taxon>Coleofasciculales</taxon>
        <taxon>Coleofasciculaceae</taxon>
        <taxon>Moorena</taxon>
    </lineage>
</organism>
<dbReference type="AlphaFoldDB" id="A0A1D9G133"/>
<proteinExistence type="predicted"/>
<reference evidence="2" key="1">
    <citation type="submission" date="2016-10" db="EMBL/GenBank/DDBJ databases">
        <title>Comparative genomics uncovers the prolific and rare metabolic potential of the cyanobacterial genus Moorea.</title>
        <authorList>
            <person name="Leao T."/>
            <person name="Castelao G."/>
            <person name="Korobeynikov A."/>
            <person name="Monroe E.A."/>
            <person name="Podell S."/>
            <person name="Glukhov E."/>
            <person name="Allen E."/>
            <person name="Gerwick W.H."/>
            <person name="Gerwick L."/>
        </authorList>
    </citation>
    <scope>NUCLEOTIDE SEQUENCE [LARGE SCALE GENOMIC DNA]</scope>
    <source>
        <strain evidence="2">JHB</strain>
    </source>
</reference>
<accession>A0A1D9G133</accession>
<sequence>MNVREIIQQYAAGVRDFTAADLTELNLSGATLSGADLSEANLSITNLSGANLIGTNLSRANLNVARLSGANLSKAKLTQAQLNVANLIRADLRGALLIQASLIRAEIVRGSLSGANLTAANLSGADLREATLRQANLTRATFNEANLAGATLSQANLKGAHLNGTNLHKADFSGSNLKGVEIRQGNLTCANFRGADLSGANLRWADLSGANLSWADLSNAKLSGATLVGADLSNANLVNTSLVHADLSKARLIKANWIGSDLTGATLTGAKLYAVSRFGLKTEGLICEWVDLSPDGDQSQIIRLSSEAAKTFFNETLPTVKIIVDTPLDLKANLALASIYNQIANVSEVLNQPPSIEVGVRRTTITFTSNNADLFIIAYLAIVPFKDGGPTHRNIVTLLNSLPSRSIYSLSNQDKQQIQKLLTNIGQAIEQLKPIKTVKLAPEIKSSANFFIAPTQTIITNSRDYSLSIYYNQDFGKYLMNQSSWSEQSEDTTTSSRPVSTLPPVSQIVEFIKAWDYLTG</sequence>
<dbReference type="SUPFAM" id="SSF141571">
    <property type="entry name" value="Pentapeptide repeat-like"/>
    <property type="match status" value="2"/>
</dbReference>
<name>A0A1D9G133_MOOP1</name>
<evidence type="ECO:0000313" key="2">
    <source>
        <dbReference type="Proteomes" id="UP000176944"/>
    </source>
</evidence>
<dbReference type="PANTHER" id="PTHR14136:SF17">
    <property type="entry name" value="BTB_POZ DOMAIN-CONTAINING PROTEIN KCTD9"/>
    <property type="match status" value="1"/>
</dbReference>
<dbReference type="InterPro" id="IPR051082">
    <property type="entry name" value="Pentapeptide-BTB/POZ_domain"/>
</dbReference>
<dbReference type="Pfam" id="PF00805">
    <property type="entry name" value="Pentapeptide"/>
    <property type="match status" value="5"/>
</dbReference>